<accession>A0A8T9C1P1</accession>
<reference evidence="1 2" key="1">
    <citation type="submission" date="2018-05" db="EMBL/GenBank/DDBJ databases">
        <title>Genome sequencing and assembly of the regulated plant pathogen Lachnellula willkommii and related sister species for the development of diagnostic species identification markers.</title>
        <authorList>
            <person name="Giroux E."/>
            <person name="Bilodeau G."/>
        </authorList>
    </citation>
    <scope>NUCLEOTIDE SEQUENCE [LARGE SCALE GENOMIC DNA]</scope>
    <source>
        <strain evidence="1 2">CBS 268.59</strain>
    </source>
</reference>
<protein>
    <submittedName>
        <fullName evidence="1">Putative oxidoreductase</fullName>
    </submittedName>
</protein>
<dbReference type="OrthoDB" id="5296at2759"/>
<dbReference type="InterPro" id="IPR036291">
    <property type="entry name" value="NAD(P)-bd_dom_sf"/>
</dbReference>
<dbReference type="GO" id="GO:0016616">
    <property type="term" value="F:oxidoreductase activity, acting on the CH-OH group of donors, NAD or NADP as acceptor"/>
    <property type="evidence" value="ECO:0007669"/>
    <property type="project" value="TreeGrafter"/>
</dbReference>
<dbReference type="PRINTS" id="PR00081">
    <property type="entry name" value="GDHRDH"/>
</dbReference>
<dbReference type="PANTHER" id="PTHR45458:SF3">
    <property type="entry name" value="CHAIN DEHYDROGENASE (ATSC), PUTATIVE-RELATED"/>
    <property type="match status" value="1"/>
</dbReference>
<evidence type="ECO:0000313" key="1">
    <source>
        <dbReference type="EMBL" id="TVY71332.1"/>
    </source>
</evidence>
<feature type="non-terminal residue" evidence="1">
    <location>
        <position position="242"/>
    </location>
</feature>
<name>A0A8T9C1P1_9HELO</name>
<dbReference type="Proteomes" id="UP000469558">
    <property type="component" value="Unassembled WGS sequence"/>
</dbReference>
<dbReference type="SUPFAM" id="SSF51735">
    <property type="entry name" value="NAD(P)-binding Rossmann-fold domains"/>
    <property type="match status" value="1"/>
</dbReference>
<proteinExistence type="predicted"/>
<evidence type="ECO:0000313" key="2">
    <source>
        <dbReference type="Proteomes" id="UP000469558"/>
    </source>
</evidence>
<gene>
    <name evidence="1" type="ORF">LSUE1_G006613</name>
</gene>
<dbReference type="Pfam" id="PF00106">
    <property type="entry name" value="adh_short"/>
    <property type="match status" value="1"/>
</dbReference>
<dbReference type="Gene3D" id="3.40.50.720">
    <property type="entry name" value="NAD(P)-binding Rossmann-like Domain"/>
    <property type="match status" value="1"/>
</dbReference>
<feature type="non-terminal residue" evidence="1">
    <location>
        <position position="1"/>
    </location>
</feature>
<dbReference type="InterPro" id="IPR002347">
    <property type="entry name" value="SDR_fam"/>
</dbReference>
<dbReference type="PANTHER" id="PTHR45458">
    <property type="entry name" value="SHORT-CHAIN DEHYDROGENASE/REDUCTASE SDR"/>
    <property type="match status" value="1"/>
</dbReference>
<dbReference type="InterPro" id="IPR052184">
    <property type="entry name" value="SDR_enzymes"/>
</dbReference>
<sequence>SRGLGLVYVEELLKNPENFVIATARNPSTAAELGALAAKYSNDRVAVLQLDMASPESIQNAATEAIKLFPEGLDCLVGNAGTNDQPVPTFEQLDLKLFSEELNLMIINNTILIRSFLPLIRKGKPGKLIFISSVLGSVELAATLPTLNDAYSVSRAALNMLIRKWGAALKSEGISSAIVHPGLVATTEIGSGITKWMEKNAPHVPKTPIAECAAGSVKIFETLNIENTNSFYSAVDGSKLPW</sequence>
<organism evidence="1 2">
    <name type="scientific">Lachnellula suecica</name>
    <dbReference type="NCBI Taxonomy" id="602035"/>
    <lineage>
        <taxon>Eukaryota</taxon>
        <taxon>Fungi</taxon>
        <taxon>Dikarya</taxon>
        <taxon>Ascomycota</taxon>
        <taxon>Pezizomycotina</taxon>
        <taxon>Leotiomycetes</taxon>
        <taxon>Helotiales</taxon>
        <taxon>Lachnaceae</taxon>
        <taxon>Lachnellula</taxon>
    </lineage>
</organism>
<dbReference type="EMBL" id="QGMK01001266">
    <property type="protein sequence ID" value="TVY71332.1"/>
    <property type="molecule type" value="Genomic_DNA"/>
</dbReference>
<comment type="caution">
    <text evidence="1">The sequence shown here is derived from an EMBL/GenBank/DDBJ whole genome shotgun (WGS) entry which is preliminary data.</text>
</comment>
<dbReference type="AlphaFoldDB" id="A0A8T9C1P1"/>
<keyword evidence="2" id="KW-1185">Reference proteome</keyword>